<keyword evidence="1" id="KW-0460">Magnesium</keyword>
<accession>A0A1W1X6N0</accession>
<sequence>MTTLLERYRGCLLGLACGDAVGTTVEFSPRGSFAPVTDMTGGGPFDLPPGAWTDDCAMALCLAHSLLHRQGFDATDQMNRYCNWASYGYMSSTGACFDIGVTVAQALQRYRASGDPYSGSSDPRTAGNGALMRLAPIPMFYFEQADALLHHAAASARTTHGAEEVIESTRLFATQLHMALQGAGKDDILFAHGYRALAPKVQAIAAGDWRDKPREAIRGSGYVIESLEAALWCFLHGHDFASTVLLAANLGDDADTTAAICGQLAGAHYGVASIPPHWLHTLVQADEIGDLADRLHDERAPALAGEAQP</sequence>
<dbReference type="GO" id="GO:0046872">
    <property type="term" value="F:metal ion binding"/>
    <property type="evidence" value="ECO:0007669"/>
    <property type="project" value="UniProtKB-KW"/>
</dbReference>
<feature type="binding site" evidence="1">
    <location>
        <position position="53"/>
    </location>
    <ligand>
        <name>Mg(2+)</name>
        <dbReference type="ChEBI" id="CHEBI:18420"/>
        <label>1</label>
    </ligand>
</feature>
<feature type="binding site" evidence="1">
    <location>
        <position position="253"/>
    </location>
    <ligand>
        <name>Mg(2+)</name>
        <dbReference type="ChEBI" id="CHEBI:18420"/>
        <label>1</label>
    </ligand>
</feature>
<feature type="binding site" evidence="1">
    <location>
        <position position="54"/>
    </location>
    <ligand>
        <name>Mg(2+)</name>
        <dbReference type="ChEBI" id="CHEBI:18420"/>
        <label>1</label>
    </ligand>
</feature>
<protein>
    <submittedName>
        <fullName evidence="2">ADP-ribosyl-[dinitrogen reductase] hydrolase</fullName>
    </submittedName>
</protein>
<dbReference type="Pfam" id="PF03747">
    <property type="entry name" value="ADP_ribosyl_GH"/>
    <property type="match status" value="1"/>
</dbReference>
<keyword evidence="1" id="KW-0479">Metal-binding</keyword>
<dbReference type="AlphaFoldDB" id="A0A1W1X6N0"/>
<dbReference type="STRING" id="1121001.SAMN02745857_00754"/>
<feature type="binding site" evidence="1">
    <location>
        <position position="55"/>
    </location>
    <ligand>
        <name>Mg(2+)</name>
        <dbReference type="ChEBI" id="CHEBI:18420"/>
        <label>1</label>
    </ligand>
</feature>
<evidence type="ECO:0000256" key="1">
    <source>
        <dbReference type="PIRSR" id="PIRSR605502-1"/>
    </source>
</evidence>
<dbReference type="EMBL" id="FWXD01000003">
    <property type="protein sequence ID" value="SMC19619.1"/>
    <property type="molecule type" value="Genomic_DNA"/>
</dbReference>
<dbReference type="InterPro" id="IPR036705">
    <property type="entry name" value="Ribosyl_crysJ1_sf"/>
</dbReference>
<feature type="binding site" evidence="1">
    <location>
        <position position="256"/>
    </location>
    <ligand>
        <name>Mg(2+)</name>
        <dbReference type="ChEBI" id="CHEBI:18420"/>
        <label>1</label>
    </ligand>
</feature>
<name>A0A1W1X6N0_9NEIS</name>
<dbReference type="Gene3D" id="1.10.4080.10">
    <property type="entry name" value="ADP-ribosylation/Crystallin J1"/>
    <property type="match status" value="1"/>
</dbReference>
<evidence type="ECO:0000313" key="2">
    <source>
        <dbReference type="EMBL" id="SMC19619.1"/>
    </source>
</evidence>
<feature type="binding site" evidence="1">
    <location>
        <position position="255"/>
    </location>
    <ligand>
        <name>Mg(2+)</name>
        <dbReference type="ChEBI" id="CHEBI:18420"/>
        <label>1</label>
    </ligand>
</feature>
<keyword evidence="3" id="KW-1185">Reference proteome</keyword>
<dbReference type="PANTHER" id="PTHR16222">
    <property type="entry name" value="ADP-RIBOSYLGLYCOHYDROLASE"/>
    <property type="match status" value="1"/>
</dbReference>
<dbReference type="Proteomes" id="UP000192761">
    <property type="component" value="Unassembled WGS sequence"/>
</dbReference>
<dbReference type="SUPFAM" id="SSF101478">
    <property type="entry name" value="ADP-ribosylglycohydrolase"/>
    <property type="match status" value="1"/>
</dbReference>
<gene>
    <name evidence="2" type="ORF">SAMN02745857_00754</name>
</gene>
<dbReference type="PANTHER" id="PTHR16222:SF12">
    <property type="entry name" value="ADP-RIBOSYLGLYCOHYDROLASE-RELATED"/>
    <property type="match status" value="1"/>
</dbReference>
<comment type="cofactor">
    <cofactor evidence="1">
        <name>Mg(2+)</name>
        <dbReference type="ChEBI" id="CHEBI:18420"/>
    </cofactor>
    <text evidence="1">Binds 2 magnesium ions per subunit.</text>
</comment>
<dbReference type="GO" id="GO:0016787">
    <property type="term" value="F:hydrolase activity"/>
    <property type="evidence" value="ECO:0007669"/>
    <property type="project" value="UniProtKB-KW"/>
</dbReference>
<proteinExistence type="predicted"/>
<dbReference type="InterPro" id="IPR050792">
    <property type="entry name" value="ADP-ribosylglycohydrolase"/>
</dbReference>
<dbReference type="RefSeq" id="WP_084089205.1">
    <property type="nucleotide sequence ID" value="NZ_FWXD01000003.1"/>
</dbReference>
<keyword evidence="2" id="KW-0378">Hydrolase</keyword>
<evidence type="ECO:0000313" key="3">
    <source>
        <dbReference type="Proteomes" id="UP000192761"/>
    </source>
</evidence>
<reference evidence="2 3" key="1">
    <citation type="submission" date="2017-04" db="EMBL/GenBank/DDBJ databases">
        <authorList>
            <person name="Afonso C.L."/>
            <person name="Miller P.J."/>
            <person name="Scott M.A."/>
            <person name="Spackman E."/>
            <person name="Goraichik I."/>
            <person name="Dimitrov K.M."/>
            <person name="Suarez D.L."/>
            <person name="Swayne D.E."/>
        </authorList>
    </citation>
    <scope>NUCLEOTIDE SEQUENCE [LARGE SCALE GENOMIC DNA]</scope>
    <source>
        <strain evidence="2 3">DSM 23236</strain>
    </source>
</reference>
<dbReference type="InterPro" id="IPR005502">
    <property type="entry name" value="Ribosyl_crysJ1"/>
</dbReference>
<organism evidence="2 3">
    <name type="scientific">Andreprevotia lacus DSM 23236</name>
    <dbReference type="NCBI Taxonomy" id="1121001"/>
    <lineage>
        <taxon>Bacteria</taxon>
        <taxon>Pseudomonadati</taxon>
        <taxon>Pseudomonadota</taxon>
        <taxon>Betaproteobacteria</taxon>
        <taxon>Neisseriales</taxon>
        <taxon>Chitinibacteraceae</taxon>
        <taxon>Andreprevotia</taxon>
    </lineage>
</organism>
<dbReference type="OrthoDB" id="9798107at2"/>